<reference evidence="1" key="1">
    <citation type="journal article" date="2021" name="Proc. Natl. Acad. Sci. U.S.A.">
        <title>A Catalog of Tens of Thousands of Viruses from Human Metagenomes Reveals Hidden Associations with Chronic Diseases.</title>
        <authorList>
            <person name="Tisza M.J."/>
            <person name="Buck C.B."/>
        </authorList>
    </citation>
    <scope>NUCLEOTIDE SEQUENCE</scope>
    <source>
        <strain evidence="1">CtPuP5</strain>
    </source>
</reference>
<name>A0A8S5L9U8_9CAUD</name>
<sequence length="40" mass="4717">MFITIIMVISVIGMVAFVVTDDKTNKCYWFELLENLINKY</sequence>
<accession>A0A8S5L9U8</accession>
<protein>
    <submittedName>
        <fullName evidence="1">Uncharacterized protein</fullName>
    </submittedName>
</protein>
<dbReference type="EMBL" id="BK014662">
    <property type="protein sequence ID" value="DAD66546.1"/>
    <property type="molecule type" value="Genomic_DNA"/>
</dbReference>
<organism evidence="1">
    <name type="scientific">Myoviridae sp. ctPuP5</name>
    <dbReference type="NCBI Taxonomy" id="2823543"/>
    <lineage>
        <taxon>Viruses</taxon>
        <taxon>Duplodnaviria</taxon>
        <taxon>Heunggongvirae</taxon>
        <taxon>Uroviricota</taxon>
        <taxon>Caudoviricetes</taxon>
    </lineage>
</organism>
<evidence type="ECO:0000313" key="1">
    <source>
        <dbReference type="EMBL" id="DAD66546.1"/>
    </source>
</evidence>
<proteinExistence type="predicted"/>